<comment type="caution">
    <text evidence="2">The sequence shown here is derived from an EMBL/GenBank/DDBJ whole genome shotgun (WGS) entry which is preliminary data.</text>
</comment>
<dbReference type="EMBL" id="JAHWGI010001437">
    <property type="protein sequence ID" value="KAK3932539.1"/>
    <property type="molecule type" value="Genomic_DNA"/>
</dbReference>
<name>A0AAE1LW31_9NEOP</name>
<evidence type="ECO:0000313" key="3">
    <source>
        <dbReference type="Proteomes" id="UP001219518"/>
    </source>
</evidence>
<gene>
    <name evidence="2" type="ORF">KUF71_012998</name>
</gene>
<proteinExistence type="predicted"/>
<reference evidence="2" key="2">
    <citation type="journal article" date="2023" name="BMC Genomics">
        <title>Pest status, molecular evolution, and epigenetic factors derived from the genome assembly of Frankliniella fusca, a thysanopteran phytovirus vector.</title>
        <authorList>
            <person name="Catto M.A."/>
            <person name="Labadie P.E."/>
            <person name="Jacobson A.L."/>
            <person name="Kennedy G.G."/>
            <person name="Srinivasan R."/>
            <person name="Hunt B.G."/>
        </authorList>
    </citation>
    <scope>NUCLEOTIDE SEQUENCE</scope>
    <source>
        <strain evidence="2">PL_HMW_Pooled</strain>
    </source>
</reference>
<dbReference type="GO" id="GO:0016779">
    <property type="term" value="F:nucleotidyltransferase activity"/>
    <property type="evidence" value="ECO:0007669"/>
    <property type="project" value="UniProtKB-KW"/>
</dbReference>
<evidence type="ECO:0000256" key="1">
    <source>
        <dbReference type="SAM" id="MobiDB-lite"/>
    </source>
</evidence>
<reference evidence="2" key="1">
    <citation type="submission" date="2021-07" db="EMBL/GenBank/DDBJ databases">
        <authorList>
            <person name="Catto M.A."/>
            <person name="Jacobson A."/>
            <person name="Kennedy G."/>
            <person name="Labadie P."/>
            <person name="Hunt B.G."/>
            <person name="Srinivasan R."/>
        </authorList>
    </citation>
    <scope>NUCLEOTIDE SEQUENCE</scope>
    <source>
        <strain evidence="2">PL_HMW_Pooled</strain>
        <tissue evidence="2">Head</tissue>
    </source>
</reference>
<dbReference type="Proteomes" id="UP001219518">
    <property type="component" value="Unassembled WGS sequence"/>
</dbReference>
<organism evidence="2 3">
    <name type="scientific">Frankliniella fusca</name>
    <dbReference type="NCBI Taxonomy" id="407009"/>
    <lineage>
        <taxon>Eukaryota</taxon>
        <taxon>Metazoa</taxon>
        <taxon>Ecdysozoa</taxon>
        <taxon>Arthropoda</taxon>
        <taxon>Hexapoda</taxon>
        <taxon>Insecta</taxon>
        <taxon>Pterygota</taxon>
        <taxon>Neoptera</taxon>
        <taxon>Paraneoptera</taxon>
        <taxon>Thysanoptera</taxon>
        <taxon>Terebrantia</taxon>
        <taxon>Thripoidea</taxon>
        <taxon>Thripidae</taxon>
        <taxon>Frankliniella</taxon>
    </lineage>
</organism>
<dbReference type="AlphaFoldDB" id="A0AAE1LW31"/>
<keyword evidence="2" id="KW-0808">Transferase</keyword>
<accession>A0AAE1LW31</accession>
<sequence length="122" mass="12444">MSSRSTKGSGSSSAESVDGSLGVLSKGDPVWLVRLPGGSGGSPKIPKGPIIAPATAPATASKAAHVCTCEPHEWDNCKCLDRLLARYLSPQNSPPSIRLEGKPLLTSGTVTDAGKATLETTC</sequence>
<keyword evidence="2" id="KW-0548">Nucleotidyltransferase</keyword>
<evidence type="ECO:0000313" key="2">
    <source>
        <dbReference type="EMBL" id="KAK3932539.1"/>
    </source>
</evidence>
<keyword evidence="3" id="KW-1185">Reference proteome</keyword>
<feature type="compositionally biased region" description="Low complexity" evidence="1">
    <location>
        <begin position="1"/>
        <end position="22"/>
    </location>
</feature>
<protein>
    <submittedName>
        <fullName evidence="2">Phosphoenolpyruvate guanylyltransferase</fullName>
    </submittedName>
</protein>
<feature type="region of interest" description="Disordered" evidence="1">
    <location>
        <begin position="1"/>
        <end position="24"/>
    </location>
</feature>